<gene>
    <name evidence="3" type="ORF">BB559_001838</name>
</gene>
<evidence type="ECO:0000259" key="2">
    <source>
        <dbReference type="PROSITE" id="PS50011"/>
    </source>
</evidence>
<dbReference type="SMART" id="SM00220">
    <property type="entry name" value="S_TKc"/>
    <property type="match status" value="1"/>
</dbReference>
<dbReference type="Gene3D" id="1.10.510.10">
    <property type="entry name" value="Transferase(Phosphotransferase) domain 1"/>
    <property type="match status" value="2"/>
</dbReference>
<dbReference type="OrthoDB" id="4062651at2759"/>
<dbReference type="SUPFAM" id="SSF56112">
    <property type="entry name" value="Protein kinase-like (PK-like)"/>
    <property type="match status" value="1"/>
</dbReference>
<dbReference type="PROSITE" id="PS50011">
    <property type="entry name" value="PROTEIN_KINASE_DOM"/>
    <property type="match status" value="1"/>
</dbReference>
<dbReference type="EMBL" id="MBFT01000092">
    <property type="protein sequence ID" value="PVU98005.1"/>
    <property type="molecule type" value="Genomic_DNA"/>
</dbReference>
<feature type="domain" description="Protein kinase" evidence="2">
    <location>
        <begin position="60"/>
        <end position="441"/>
    </location>
</feature>
<dbReference type="Proteomes" id="UP000245699">
    <property type="component" value="Unassembled WGS sequence"/>
</dbReference>
<dbReference type="GO" id="GO:0005634">
    <property type="term" value="C:nucleus"/>
    <property type="evidence" value="ECO:0007669"/>
    <property type="project" value="TreeGrafter"/>
</dbReference>
<protein>
    <recommendedName>
        <fullName evidence="2">Protein kinase domain-containing protein</fullName>
    </recommendedName>
</protein>
<dbReference type="Pfam" id="PF00069">
    <property type="entry name" value="Pkinase"/>
    <property type="match status" value="1"/>
</dbReference>
<dbReference type="GO" id="GO:0005524">
    <property type="term" value="F:ATP binding"/>
    <property type="evidence" value="ECO:0007669"/>
    <property type="project" value="InterPro"/>
</dbReference>
<keyword evidence="4" id="KW-1185">Reference proteome</keyword>
<proteinExistence type="predicted"/>
<dbReference type="GO" id="GO:0044773">
    <property type="term" value="P:mitotic DNA damage checkpoint signaling"/>
    <property type="evidence" value="ECO:0007669"/>
    <property type="project" value="TreeGrafter"/>
</dbReference>
<dbReference type="InterPro" id="IPR000719">
    <property type="entry name" value="Prot_kinase_dom"/>
</dbReference>
<dbReference type="STRING" id="61424.A0A2T9Z070"/>
<dbReference type="AlphaFoldDB" id="A0A2T9Z070"/>
<accession>A0A2T9Z070</accession>
<dbReference type="PANTHER" id="PTHR44167:SF30">
    <property type="entry name" value="PHOSPHORYLASE KINASE"/>
    <property type="match status" value="1"/>
</dbReference>
<feature type="region of interest" description="Disordered" evidence="1">
    <location>
        <begin position="1"/>
        <end position="29"/>
    </location>
</feature>
<name>A0A2T9Z070_9FUNG</name>
<organism evidence="3 4">
    <name type="scientific">Furculomyces boomerangus</name>
    <dbReference type="NCBI Taxonomy" id="61424"/>
    <lineage>
        <taxon>Eukaryota</taxon>
        <taxon>Fungi</taxon>
        <taxon>Fungi incertae sedis</taxon>
        <taxon>Zoopagomycota</taxon>
        <taxon>Kickxellomycotina</taxon>
        <taxon>Harpellomycetes</taxon>
        <taxon>Harpellales</taxon>
        <taxon>Harpellaceae</taxon>
        <taxon>Furculomyces</taxon>
    </lineage>
</organism>
<feature type="compositionally biased region" description="Polar residues" evidence="1">
    <location>
        <begin position="17"/>
        <end position="27"/>
    </location>
</feature>
<dbReference type="InterPro" id="IPR011009">
    <property type="entry name" value="Kinase-like_dom_sf"/>
</dbReference>
<evidence type="ECO:0000313" key="3">
    <source>
        <dbReference type="EMBL" id="PVU98005.1"/>
    </source>
</evidence>
<dbReference type="PANTHER" id="PTHR44167">
    <property type="entry name" value="OVARIAN-SPECIFIC SERINE/THREONINE-PROTEIN KINASE LOK-RELATED"/>
    <property type="match status" value="1"/>
</dbReference>
<sequence length="544" mass="61747">MTNIESNNPSTKEKDFTVNNQSSNCGTHTDGKLPQNCKDSIGFQNYIECSPKCLVNLTLSEINEEHNSQTLPNISPEKSYEYLIPNPNSAICTDTSRIEFGIRIKDKTNVVFKTVNSCELAKREYEILKKINQAETPHIIVPLDTFKNQNGNHIFVFPKLSCLETHNRDLVDIARIMFRILTALDGIHKLGIVHLDINPSNLMTIHDNSTNVRIIDFGLAHNMNPVEKLPKRGTFGYISPEIIGDLGGDGRVDVYSAGIVFGMMLVNYIQGVDLRYLGSPNVTTETINLIIEQLDDLLEYFEYETVDIFDAPSLEKNFAILESEYDTDSYSNGETINDEYVYSSFYSNDYGLSQIGYLTNDEYDIRTTPPYANTPHNNTYQRPFLNLKPSSKRQTFNRSPIHHETTVPLVVFHAADLLRQVLQENPENRPTAAEALRHPLFSCFDNSIETRKDTSIKLDAKINTEKVNKTEMSNTESPKQSNKEQVDIEAYIRKISNIFEKTSLEDSCLWAHEIENSFLSKLNVNNGGTNSPNVFTSNYWNSDI</sequence>
<reference evidence="3 4" key="1">
    <citation type="journal article" date="2018" name="MBio">
        <title>Comparative Genomics Reveals the Core Gene Toolbox for the Fungus-Insect Symbiosis.</title>
        <authorList>
            <person name="Wang Y."/>
            <person name="Stata M."/>
            <person name="Wang W."/>
            <person name="Stajich J.E."/>
            <person name="White M.M."/>
            <person name="Moncalvo J.M."/>
        </authorList>
    </citation>
    <scope>NUCLEOTIDE SEQUENCE [LARGE SCALE GENOMIC DNA]</scope>
    <source>
        <strain evidence="3 4">AUS-77-4</strain>
    </source>
</reference>
<comment type="caution">
    <text evidence="3">The sequence shown here is derived from an EMBL/GenBank/DDBJ whole genome shotgun (WGS) entry which is preliminary data.</text>
</comment>
<feature type="compositionally biased region" description="Polar residues" evidence="1">
    <location>
        <begin position="1"/>
        <end position="10"/>
    </location>
</feature>
<evidence type="ECO:0000313" key="4">
    <source>
        <dbReference type="Proteomes" id="UP000245699"/>
    </source>
</evidence>
<dbReference type="GO" id="GO:0004674">
    <property type="term" value="F:protein serine/threonine kinase activity"/>
    <property type="evidence" value="ECO:0007669"/>
    <property type="project" value="TreeGrafter"/>
</dbReference>
<evidence type="ECO:0000256" key="1">
    <source>
        <dbReference type="SAM" id="MobiDB-lite"/>
    </source>
</evidence>